<sequence>MNLKTDDIANSGDITAIGKVSGGNIDNSESCLPMIQLMPRI</sequence>
<dbReference type="EMBL" id="CP165648">
    <property type="protein sequence ID" value="XDU63486.1"/>
    <property type="molecule type" value="Genomic_DNA"/>
</dbReference>
<dbReference type="RefSeq" id="WP_369717605.1">
    <property type="nucleotide sequence ID" value="NZ_CP165648.1"/>
</dbReference>
<keyword evidence="1" id="KW-0614">Plasmid</keyword>
<reference evidence="1" key="1">
    <citation type="submission" date="2024-07" db="EMBL/GenBank/DDBJ databases">
        <authorList>
            <person name="Li X.-J."/>
            <person name="Wang X."/>
        </authorList>
    </citation>
    <scope>NUCLEOTIDE SEQUENCE</scope>
    <source>
        <strain evidence="1">HSP-536</strain>
        <plasmid evidence="1">unnamed1</plasmid>
    </source>
</reference>
<dbReference type="AlphaFoldDB" id="A0AB39V6W9"/>
<organism evidence="1">
    <name type="scientific">Leptotrichia alba</name>
    <dbReference type="NCBI Taxonomy" id="3239304"/>
    <lineage>
        <taxon>Bacteria</taxon>
        <taxon>Fusobacteriati</taxon>
        <taxon>Fusobacteriota</taxon>
        <taxon>Fusobacteriia</taxon>
        <taxon>Fusobacteriales</taxon>
        <taxon>Leptotrichiaceae</taxon>
        <taxon>Leptotrichia</taxon>
    </lineage>
</organism>
<proteinExistence type="predicted"/>
<dbReference type="KEGG" id="lala:AB8B28_11955"/>
<accession>A0AB39V6W9</accession>
<geneLocation type="plasmid" evidence="1">
    <name>unnamed1</name>
</geneLocation>
<gene>
    <name evidence="1" type="ORF">AB8B28_11955</name>
</gene>
<evidence type="ECO:0000313" key="1">
    <source>
        <dbReference type="EMBL" id="XDU63486.1"/>
    </source>
</evidence>
<protein>
    <submittedName>
        <fullName evidence="1">Uncharacterized protein</fullName>
    </submittedName>
</protein>
<name>A0AB39V6W9_9FUSO</name>